<dbReference type="EMBL" id="FOOE01000037">
    <property type="protein sequence ID" value="SFG24174.1"/>
    <property type="molecule type" value="Genomic_DNA"/>
</dbReference>
<reference evidence="2 5" key="2">
    <citation type="submission" date="2018-03" db="EMBL/GenBank/DDBJ databases">
        <title>The uncultured portion of the human microbiome is neutrally assembled.</title>
        <authorList>
            <person name="Jeraldo P."/>
            <person name="Boardman L."/>
            <person name="White B.A."/>
            <person name="Nelson H."/>
            <person name="Goldenfeld N."/>
            <person name="Chia N."/>
        </authorList>
    </citation>
    <scope>NUCLEOTIDE SEQUENCE [LARGE SCALE GENOMIC DNA]</scope>
    <source>
        <strain evidence="2">CIM:MAG 903</strain>
    </source>
</reference>
<protein>
    <submittedName>
        <fullName evidence="2">Acyl carrier protein</fullName>
    </submittedName>
    <submittedName>
        <fullName evidence="3">Phosphopantetheine attachment site</fullName>
    </submittedName>
</protein>
<reference evidence="3 4" key="1">
    <citation type="submission" date="2016-10" db="EMBL/GenBank/DDBJ databases">
        <authorList>
            <person name="de Groot N.N."/>
        </authorList>
    </citation>
    <scope>NUCLEOTIDE SEQUENCE [LARGE SCALE GENOMIC DNA]</scope>
    <source>
        <strain evidence="3 4">NLAE-zl-G419</strain>
    </source>
</reference>
<dbReference type="InterPro" id="IPR009081">
    <property type="entry name" value="PP-bd_ACP"/>
</dbReference>
<dbReference type="RefSeq" id="WP_022788059.1">
    <property type="nucleotide sequence ID" value="NZ_BAAACD010000004.1"/>
</dbReference>
<evidence type="ECO:0000313" key="2">
    <source>
        <dbReference type="EMBL" id="PWL52092.1"/>
    </source>
</evidence>
<dbReference type="STRING" id="1529.SAMN04487885_13713"/>
<dbReference type="OrthoDB" id="9812291at2"/>
<proteinExistence type="predicted"/>
<keyword evidence="4" id="KW-1185">Reference proteome</keyword>
<dbReference type="Proteomes" id="UP000246114">
    <property type="component" value="Unassembled WGS sequence"/>
</dbReference>
<feature type="domain" description="Carrier" evidence="1">
    <location>
        <begin position="1"/>
        <end position="73"/>
    </location>
</feature>
<evidence type="ECO:0000313" key="5">
    <source>
        <dbReference type="Proteomes" id="UP000246114"/>
    </source>
</evidence>
<sequence>MKELLEILEGIDPDINYGEEDKLIDNGLLDSLSILSLVTELEDAFEIEIRPVDLIPSNFNSAESMWNMIQRLQKEN</sequence>
<gene>
    <name evidence="2" type="ORF">DBY38_12290</name>
    <name evidence="3" type="ORF">SAMN04487885_13713</name>
</gene>
<evidence type="ECO:0000313" key="3">
    <source>
        <dbReference type="EMBL" id="SFG24174.1"/>
    </source>
</evidence>
<dbReference type="eggNOG" id="COG0236">
    <property type="taxonomic scope" value="Bacteria"/>
</dbReference>
<dbReference type="GeneID" id="90543134"/>
<dbReference type="Gene3D" id="1.10.1200.10">
    <property type="entry name" value="ACP-like"/>
    <property type="match status" value="1"/>
</dbReference>
<dbReference type="SUPFAM" id="SSF47336">
    <property type="entry name" value="ACP-like"/>
    <property type="match status" value="1"/>
</dbReference>
<dbReference type="EMBL" id="QAMZ01000052">
    <property type="protein sequence ID" value="PWL52092.1"/>
    <property type="molecule type" value="Genomic_DNA"/>
</dbReference>
<dbReference type="Pfam" id="PF00550">
    <property type="entry name" value="PP-binding"/>
    <property type="match status" value="1"/>
</dbReference>
<dbReference type="AlphaFoldDB" id="A0A1I2Q751"/>
<accession>A0A1I2Q751</accession>
<organism evidence="3 4">
    <name type="scientific">Clostridium cadaveris</name>
    <dbReference type="NCBI Taxonomy" id="1529"/>
    <lineage>
        <taxon>Bacteria</taxon>
        <taxon>Bacillati</taxon>
        <taxon>Bacillota</taxon>
        <taxon>Clostridia</taxon>
        <taxon>Eubacteriales</taxon>
        <taxon>Clostridiaceae</taxon>
        <taxon>Clostridium</taxon>
    </lineage>
</organism>
<dbReference type="PROSITE" id="PS50075">
    <property type="entry name" value="CARRIER"/>
    <property type="match status" value="1"/>
</dbReference>
<name>A0A1I2Q751_9CLOT</name>
<dbReference type="InterPro" id="IPR036736">
    <property type="entry name" value="ACP-like_sf"/>
</dbReference>
<evidence type="ECO:0000313" key="4">
    <source>
        <dbReference type="Proteomes" id="UP000182135"/>
    </source>
</evidence>
<evidence type="ECO:0000259" key="1">
    <source>
        <dbReference type="PROSITE" id="PS50075"/>
    </source>
</evidence>
<dbReference type="Proteomes" id="UP000182135">
    <property type="component" value="Unassembled WGS sequence"/>
</dbReference>